<sequence length="133" mass="15017">MGDPKSSLQKQDRCTICGSRFAEKKCYYCESRICTSCMVPVEVSGSTTKCLTCDRNKVNRLSLVQMLKRNYYLFAIIVAFWLFTVFPIPFLHLAGIEVDPSAFQPVLIATGAMTIPFVFLFLAWQRKAPRGSS</sequence>
<name>K0ICV0_NITGG</name>
<organism evidence="2 3">
    <name type="scientific">Nitrososphaera gargensis (strain Ga9.2)</name>
    <dbReference type="NCBI Taxonomy" id="1237085"/>
    <lineage>
        <taxon>Archaea</taxon>
        <taxon>Nitrososphaerota</taxon>
        <taxon>Nitrososphaeria</taxon>
        <taxon>Nitrososphaerales</taxon>
        <taxon>Nitrososphaeraceae</taxon>
        <taxon>Nitrososphaera</taxon>
    </lineage>
</organism>
<feature type="transmembrane region" description="Helical" evidence="1">
    <location>
        <begin position="70"/>
        <end position="90"/>
    </location>
</feature>
<proteinExistence type="predicted"/>
<keyword evidence="1" id="KW-0812">Transmembrane</keyword>
<evidence type="ECO:0000256" key="1">
    <source>
        <dbReference type="SAM" id="Phobius"/>
    </source>
</evidence>
<protein>
    <submittedName>
        <fullName evidence="2">Uncharacterized protein</fullName>
    </submittedName>
</protein>
<dbReference type="InParanoid" id="K0ICV0"/>
<accession>K0ICV0</accession>
<dbReference type="HOGENOM" id="CLU_163108_0_0_2"/>
<feature type="transmembrane region" description="Helical" evidence="1">
    <location>
        <begin position="102"/>
        <end position="124"/>
    </location>
</feature>
<dbReference type="BioCyc" id="CNIT1237085:G1324-2244-MONOMER"/>
<reference evidence="2 3" key="1">
    <citation type="journal article" date="2012" name="Environ. Microbiol.">
        <title>The genome of the ammonia-oxidizing Candidatus Nitrososphaera gargensis: insights into metabolic versatility and environmental adaptations.</title>
        <authorList>
            <person name="Spang A."/>
            <person name="Poehlein A."/>
            <person name="Offre P."/>
            <person name="Zumbragel S."/>
            <person name="Haider S."/>
            <person name="Rychlik N."/>
            <person name="Nowka B."/>
            <person name="Schmeisser C."/>
            <person name="Lebedeva E.V."/>
            <person name="Rattei T."/>
            <person name="Bohm C."/>
            <person name="Schmid M."/>
            <person name="Galushko A."/>
            <person name="Hatzenpichler R."/>
            <person name="Weinmaier T."/>
            <person name="Daniel R."/>
            <person name="Schleper C."/>
            <person name="Spieck E."/>
            <person name="Streit W."/>
            <person name="Wagner M."/>
        </authorList>
    </citation>
    <scope>NUCLEOTIDE SEQUENCE [LARGE SCALE GENOMIC DNA]</scope>
    <source>
        <strain evidence="3">Ga9.2</strain>
    </source>
</reference>
<dbReference type="AlphaFoldDB" id="K0ICV0"/>
<dbReference type="STRING" id="1237085.Ngar_c22460"/>
<evidence type="ECO:0000313" key="2">
    <source>
        <dbReference type="EMBL" id="AFU59176.1"/>
    </source>
</evidence>
<keyword evidence="1" id="KW-1133">Transmembrane helix</keyword>
<evidence type="ECO:0000313" key="3">
    <source>
        <dbReference type="Proteomes" id="UP000008037"/>
    </source>
</evidence>
<dbReference type="KEGG" id="nga:Ngar_c22460"/>
<keyword evidence="1" id="KW-0472">Membrane</keyword>
<dbReference type="EMBL" id="CP002408">
    <property type="protein sequence ID" value="AFU59176.1"/>
    <property type="molecule type" value="Genomic_DNA"/>
</dbReference>
<keyword evidence="3" id="KW-1185">Reference proteome</keyword>
<gene>
    <name evidence="2" type="ordered locus">Ngar_c22460</name>
</gene>
<dbReference type="Proteomes" id="UP000008037">
    <property type="component" value="Chromosome"/>
</dbReference>